<dbReference type="AlphaFoldDB" id="A0A9P4HWJ4"/>
<keyword evidence="2" id="KW-1185">Reference proteome</keyword>
<dbReference type="EMBL" id="ML978722">
    <property type="protein sequence ID" value="KAF2086916.1"/>
    <property type="molecule type" value="Genomic_DNA"/>
</dbReference>
<gene>
    <name evidence="1" type="ORF">K490DRAFT_74115</name>
</gene>
<evidence type="ECO:0008006" key="3">
    <source>
        <dbReference type="Google" id="ProtNLM"/>
    </source>
</evidence>
<dbReference type="GO" id="GO:0008081">
    <property type="term" value="F:phosphoric diester hydrolase activity"/>
    <property type="evidence" value="ECO:0007669"/>
    <property type="project" value="InterPro"/>
</dbReference>
<reference evidence="1" key="1">
    <citation type="journal article" date="2020" name="Stud. Mycol.">
        <title>101 Dothideomycetes genomes: a test case for predicting lifestyles and emergence of pathogens.</title>
        <authorList>
            <person name="Haridas S."/>
            <person name="Albert R."/>
            <person name="Binder M."/>
            <person name="Bloem J."/>
            <person name="Labutti K."/>
            <person name="Salamov A."/>
            <person name="Andreopoulos B."/>
            <person name="Baker S."/>
            <person name="Barry K."/>
            <person name="Bills G."/>
            <person name="Bluhm B."/>
            <person name="Cannon C."/>
            <person name="Castanera R."/>
            <person name="Culley D."/>
            <person name="Daum C."/>
            <person name="Ezra D."/>
            <person name="Gonzalez J."/>
            <person name="Henrissat B."/>
            <person name="Kuo A."/>
            <person name="Liang C."/>
            <person name="Lipzen A."/>
            <person name="Lutzoni F."/>
            <person name="Magnuson J."/>
            <person name="Mondo S."/>
            <person name="Nolan M."/>
            <person name="Ohm R."/>
            <person name="Pangilinan J."/>
            <person name="Park H.-J."/>
            <person name="Ramirez L."/>
            <person name="Alfaro M."/>
            <person name="Sun H."/>
            <person name="Tritt A."/>
            <person name="Yoshinaga Y."/>
            <person name="Zwiers L.-H."/>
            <person name="Turgeon B."/>
            <person name="Goodwin S."/>
            <person name="Spatafora J."/>
            <person name="Crous P."/>
            <person name="Grigoriev I."/>
        </authorList>
    </citation>
    <scope>NUCLEOTIDE SEQUENCE</scope>
    <source>
        <strain evidence="1">CBS 121410</strain>
    </source>
</reference>
<dbReference type="InterPro" id="IPR017946">
    <property type="entry name" value="PLC-like_Pdiesterase_TIM-brl"/>
</dbReference>
<dbReference type="GO" id="GO:0006629">
    <property type="term" value="P:lipid metabolic process"/>
    <property type="evidence" value="ECO:0007669"/>
    <property type="project" value="InterPro"/>
</dbReference>
<dbReference type="Gene3D" id="3.20.20.190">
    <property type="entry name" value="Phosphatidylinositol (PI) phosphodiesterase"/>
    <property type="match status" value="1"/>
</dbReference>
<dbReference type="PANTHER" id="PTHR13593:SF146">
    <property type="entry name" value="PLC-LIKE PHOSPHODIESTERASE"/>
    <property type="match status" value="1"/>
</dbReference>
<dbReference type="OrthoDB" id="1046782at2759"/>
<evidence type="ECO:0000313" key="2">
    <source>
        <dbReference type="Proteomes" id="UP000799776"/>
    </source>
</evidence>
<dbReference type="PANTHER" id="PTHR13593">
    <property type="match status" value="1"/>
</dbReference>
<name>A0A9P4HWJ4_9PEZI</name>
<dbReference type="InterPro" id="IPR051057">
    <property type="entry name" value="PI-PLC_domain"/>
</dbReference>
<sequence>MPSKGIDVYSFVAVPGYRIEFSVPGTAITHDSNHNFTTSHLEVESGAIPGRTHFVGRFSWRALNEDGVEVASGFNDVNALTGNLAAGNMQATAHQFSIVSDEVVVSYGFYDAGHGEAGLTSHHQCYVTVVSTLLHQNWMARIAPPGSENARKPFSRFALAAPHDDGMNSMETCHAVLDGRGAETVAKLVEHLPAVQWLAEHMSHTALAHLLPNIIYGVAITQKDSMPTMLSLGARYFEFRPANLVPMFQDVAKLQNKPYFQHACIPGLGFDAFLDQLVAFLDANPYEHVVVHLRWDNVVSECKRPTPEEIGAALDAACAKASQNGPLSWGDASCFDEPIDSLRAAGKRIICVVDAQKYDSWTADAYATLSADSILERFEGMTTEGQLDSDITVLQCQATSQSIKEVVVYSILAANADTSCLTSTKAALDMRTLPWVRENAVERLKAEKLLVVMNDFIDGATTDTVIELNKKRFAEP</sequence>
<dbReference type="Proteomes" id="UP000799776">
    <property type="component" value="Unassembled WGS sequence"/>
</dbReference>
<comment type="caution">
    <text evidence="1">The sequence shown here is derived from an EMBL/GenBank/DDBJ whole genome shotgun (WGS) entry which is preliminary data.</text>
</comment>
<accession>A0A9P4HWJ4</accession>
<proteinExistence type="predicted"/>
<protein>
    <recommendedName>
        <fullName evidence="3">PLC-like phosphodiesterase</fullName>
    </recommendedName>
</protein>
<organism evidence="1 2">
    <name type="scientific">Saccharata proteae CBS 121410</name>
    <dbReference type="NCBI Taxonomy" id="1314787"/>
    <lineage>
        <taxon>Eukaryota</taxon>
        <taxon>Fungi</taxon>
        <taxon>Dikarya</taxon>
        <taxon>Ascomycota</taxon>
        <taxon>Pezizomycotina</taxon>
        <taxon>Dothideomycetes</taxon>
        <taxon>Dothideomycetes incertae sedis</taxon>
        <taxon>Botryosphaeriales</taxon>
        <taxon>Saccharataceae</taxon>
        <taxon>Saccharata</taxon>
    </lineage>
</organism>
<evidence type="ECO:0000313" key="1">
    <source>
        <dbReference type="EMBL" id="KAF2086916.1"/>
    </source>
</evidence>
<dbReference type="SUPFAM" id="SSF51695">
    <property type="entry name" value="PLC-like phosphodiesterases"/>
    <property type="match status" value="1"/>
</dbReference>